<evidence type="ECO:0000256" key="2">
    <source>
        <dbReference type="ARBA" id="ARBA00022741"/>
    </source>
</evidence>
<evidence type="ECO:0000256" key="5">
    <source>
        <dbReference type="ARBA" id="ARBA00022884"/>
    </source>
</evidence>
<keyword evidence="5" id="KW-0694">RNA-binding</keyword>
<evidence type="ECO:0000313" key="11">
    <source>
        <dbReference type="Proteomes" id="UP000825729"/>
    </source>
</evidence>
<dbReference type="PANTHER" id="PTHR48466:SF2">
    <property type="entry name" value="OS10G0509000 PROTEIN"/>
    <property type="match status" value="1"/>
</dbReference>
<evidence type="ECO:0000256" key="8">
    <source>
        <dbReference type="SAM" id="MobiDB-lite"/>
    </source>
</evidence>
<dbReference type="Pfam" id="PF00488">
    <property type="entry name" value="MutS_V"/>
    <property type="match status" value="1"/>
</dbReference>
<dbReference type="InterPro" id="IPR045076">
    <property type="entry name" value="MutS"/>
</dbReference>
<protein>
    <recommendedName>
        <fullName evidence="9">DNA mismatch repair proteins mutS family domain-containing protein</fullName>
    </recommendedName>
</protein>
<keyword evidence="1" id="KW-0699">rRNA-binding</keyword>
<keyword evidence="11" id="KW-1185">Reference proteome</keyword>
<evidence type="ECO:0000256" key="4">
    <source>
        <dbReference type="ARBA" id="ARBA00022840"/>
    </source>
</evidence>
<dbReference type="GO" id="GO:0006298">
    <property type="term" value="P:mismatch repair"/>
    <property type="evidence" value="ECO:0007669"/>
    <property type="project" value="InterPro"/>
</dbReference>
<dbReference type="EMBL" id="JAINDJ010000003">
    <property type="protein sequence ID" value="KAG9455373.1"/>
    <property type="molecule type" value="Genomic_DNA"/>
</dbReference>
<dbReference type="AlphaFoldDB" id="A0AAV7F736"/>
<gene>
    <name evidence="10" type="ORF">H6P81_008277</name>
</gene>
<feature type="compositionally biased region" description="Basic and acidic residues" evidence="8">
    <location>
        <begin position="756"/>
        <end position="766"/>
    </location>
</feature>
<dbReference type="InterPro" id="IPR036187">
    <property type="entry name" value="DNA_mismatch_repair_MutS_sf"/>
</dbReference>
<evidence type="ECO:0000256" key="6">
    <source>
        <dbReference type="ARBA" id="ARBA00023125"/>
    </source>
</evidence>
<evidence type="ECO:0000256" key="7">
    <source>
        <dbReference type="SAM" id="Coils"/>
    </source>
</evidence>
<feature type="domain" description="DNA mismatch repair proteins mutS family" evidence="9">
    <location>
        <begin position="541"/>
        <end position="557"/>
    </location>
</feature>
<dbReference type="PROSITE" id="PS00486">
    <property type="entry name" value="DNA_MISMATCH_REPAIR_2"/>
    <property type="match status" value="1"/>
</dbReference>
<dbReference type="FunFam" id="3.40.50.300:FF:000830">
    <property type="entry name" value="Endonuclease MutS2"/>
    <property type="match status" value="1"/>
</dbReference>
<dbReference type="SUPFAM" id="SSF48334">
    <property type="entry name" value="DNA repair protein MutS, domain III"/>
    <property type="match status" value="1"/>
</dbReference>
<keyword evidence="3" id="KW-0378">Hydrolase</keyword>
<dbReference type="InterPro" id="IPR007696">
    <property type="entry name" value="DNA_mismatch_repair_MutS_core"/>
</dbReference>
<dbReference type="PIRSF" id="PIRSF005814">
    <property type="entry name" value="MutS_YshD"/>
    <property type="match status" value="1"/>
</dbReference>
<organism evidence="10 11">
    <name type="scientific">Aristolochia fimbriata</name>
    <name type="common">White veined hardy Dutchman's pipe vine</name>
    <dbReference type="NCBI Taxonomy" id="158543"/>
    <lineage>
        <taxon>Eukaryota</taxon>
        <taxon>Viridiplantae</taxon>
        <taxon>Streptophyta</taxon>
        <taxon>Embryophyta</taxon>
        <taxon>Tracheophyta</taxon>
        <taxon>Spermatophyta</taxon>
        <taxon>Magnoliopsida</taxon>
        <taxon>Magnoliidae</taxon>
        <taxon>Piperales</taxon>
        <taxon>Aristolochiaceae</taxon>
        <taxon>Aristolochia</taxon>
    </lineage>
</organism>
<feature type="region of interest" description="Disordered" evidence="8">
    <location>
        <begin position="739"/>
        <end position="766"/>
    </location>
</feature>
<dbReference type="InterPro" id="IPR005747">
    <property type="entry name" value="MutS2"/>
</dbReference>
<accession>A0AAV7F736</accession>
<evidence type="ECO:0000256" key="1">
    <source>
        <dbReference type="ARBA" id="ARBA00022730"/>
    </source>
</evidence>
<dbReference type="SMART" id="SM00533">
    <property type="entry name" value="MUTSd"/>
    <property type="match status" value="1"/>
</dbReference>
<feature type="coiled-coil region" evidence="7">
    <location>
        <begin position="198"/>
        <end position="225"/>
    </location>
</feature>
<dbReference type="InterPro" id="IPR027417">
    <property type="entry name" value="P-loop_NTPase"/>
</dbReference>
<dbReference type="GO" id="GO:0016887">
    <property type="term" value="F:ATP hydrolysis activity"/>
    <property type="evidence" value="ECO:0007669"/>
    <property type="project" value="InterPro"/>
</dbReference>
<dbReference type="GO" id="GO:0140664">
    <property type="term" value="F:ATP-dependent DNA damage sensor activity"/>
    <property type="evidence" value="ECO:0007669"/>
    <property type="project" value="InterPro"/>
</dbReference>
<dbReference type="Gene3D" id="3.40.50.300">
    <property type="entry name" value="P-loop containing nucleotide triphosphate hydrolases"/>
    <property type="match status" value="1"/>
</dbReference>
<evidence type="ECO:0000313" key="10">
    <source>
        <dbReference type="EMBL" id="KAG9455373.1"/>
    </source>
</evidence>
<keyword evidence="6" id="KW-0238">DNA-binding</keyword>
<dbReference type="GO" id="GO:0030983">
    <property type="term" value="F:mismatched DNA binding"/>
    <property type="evidence" value="ECO:0007669"/>
    <property type="project" value="InterPro"/>
</dbReference>
<keyword evidence="7" id="KW-0175">Coiled coil</keyword>
<comment type="caution">
    <text evidence="10">The sequence shown here is derived from an EMBL/GenBank/DDBJ whole genome shotgun (WGS) entry which is preliminary data.</text>
</comment>
<evidence type="ECO:0000256" key="3">
    <source>
        <dbReference type="ARBA" id="ARBA00022801"/>
    </source>
</evidence>
<dbReference type="GO" id="GO:0019843">
    <property type="term" value="F:rRNA binding"/>
    <property type="evidence" value="ECO:0007669"/>
    <property type="project" value="UniProtKB-KW"/>
</dbReference>
<reference evidence="10 11" key="1">
    <citation type="submission" date="2021-07" db="EMBL/GenBank/DDBJ databases">
        <title>The Aristolochia fimbriata genome: insights into angiosperm evolution, floral development and chemical biosynthesis.</title>
        <authorList>
            <person name="Jiao Y."/>
        </authorList>
    </citation>
    <scope>NUCLEOTIDE SEQUENCE [LARGE SCALE GENOMIC DNA]</scope>
    <source>
        <strain evidence="10">IBCAS-2021</strain>
        <tissue evidence="10">Leaf</tissue>
    </source>
</reference>
<dbReference type="InterPro" id="IPR000432">
    <property type="entry name" value="DNA_mismatch_repair_MutS_C"/>
</dbReference>
<dbReference type="PANTHER" id="PTHR48466">
    <property type="entry name" value="OS10G0509000 PROTEIN-RELATED"/>
    <property type="match status" value="1"/>
</dbReference>
<name>A0AAV7F736_ARIFI</name>
<keyword evidence="2" id="KW-0547">Nucleotide-binding</keyword>
<keyword evidence="4" id="KW-0067">ATP-binding</keyword>
<proteinExistence type="predicted"/>
<dbReference type="Proteomes" id="UP000825729">
    <property type="component" value="Unassembled WGS sequence"/>
</dbReference>
<dbReference type="GO" id="GO:0045910">
    <property type="term" value="P:negative regulation of DNA recombination"/>
    <property type="evidence" value="ECO:0007669"/>
    <property type="project" value="InterPro"/>
</dbReference>
<dbReference type="SUPFAM" id="SSF52540">
    <property type="entry name" value="P-loop containing nucleoside triphosphate hydrolases"/>
    <property type="match status" value="1"/>
</dbReference>
<evidence type="ECO:0000259" key="9">
    <source>
        <dbReference type="PROSITE" id="PS00486"/>
    </source>
</evidence>
<dbReference type="GO" id="GO:0004519">
    <property type="term" value="F:endonuclease activity"/>
    <property type="evidence" value="ECO:0007669"/>
    <property type="project" value="InterPro"/>
</dbReference>
<sequence>MFSAPFGGSAIAVTSPICTRFSKIKVRAYLQSNRNEASEKSAVLLRTLRVLEWDKLCDSVAAYAGTTVGREETKSKLWSMHVSYEESMNLLTETNAAVEMIKYGASGMDFSGLDLALVKSAVDRASRSLHMNGVQALAVANLLQLADVLQSSVKAAVKEDADWYSRFLPLSEIIMEFVVNNGLVKLIQKIIDEDGSVKDSASSELKRSRDQVRVLEKRLLQLLDNLVRSESSEKSSLEVININGRWCIQSAIDQSTTFTGLLLSSSPRGQSLMEPVSAVPLNDELQQARALVAKAEESVLSRLTDKIRASFDDIKNLLHAMTQLDVVTARAKYSLDFGGTCPDIYYLGDKIESVTSNGISLKNIELSDEDSSSANLKNWALYLRKSFHPLLLNQHRESLKKFRKDVNDAVSEKRRRRLQGGSVVSTRDLDAHLAALKTKVIELEGSHPVPVDFLISKKTKAVVITGPNTGGKTISLKTVGLAALMAKSGLYVLASEPVRIPWFDFVFADVGDEQSLAQSLSTFSGHLKQISAILAESTRESLVLLDEVGAGTNPLEGAALGMSLLEAFAESGSLLTLATTHHGELKALKYSNRAFENACVEFDEEDLKPTYKILWGIPGRSNAINIAERLGLPGNILDGARKLYGVASAELNGVIIEMERYKQSFHQHAQDAQKHLKLSRELHERLLMTKQKITEHSAIQRYRKMREISESAAQARSALHNTLREFRARHAQPSNSIQIPNEIEKRTANNSPGFVDHPRPLPSEKKIKIPSVGDTVHVRSLRKTAAVVKLRSAWCSLWKQPKLSSGPLACHTYCDKGQTEHMHMHKFLMLGPGLDLQKTDDICKL</sequence>
<dbReference type="SMART" id="SM00534">
    <property type="entry name" value="MUTSac"/>
    <property type="match status" value="1"/>
</dbReference>
<dbReference type="GO" id="GO:0005524">
    <property type="term" value="F:ATP binding"/>
    <property type="evidence" value="ECO:0007669"/>
    <property type="project" value="UniProtKB-KW"/>
</dbReference>